<protein>
    <submittedName>
        <fullName evidence="1">Uncharacterized protein</fullName>
    </submittedName>
</protein>
<accession>A0A8R1YMW5</accession>
<dbReference type="AlphaFoldDB" id="A0A2A6C4Y0"/>
<dbReference type="EnsemblMetazoa" id="PPA34876.1">
    <property type="protein sequence ID" value="PPA34876.1"/>
    <property type="gene ID" value="WBGene00273245"/>
</dbReference>
<gene>
    <name evidence="1" type="primary">WBGene00273245</name>
</gene>
<keyword evidence="2" id="KW-1185">Reference proteome</keyword>
<proteinExistence type="predicted"/>
<name>A0A2A6C4Y0_PRIPA</name>
<evidence type="ECO:0000313" key="2">
    <source>
        <dbReference type="Proteomes" id="UP000005239"/>
    </source>
</evidence>
<sequence>MNRVALTFNFKSFQCFVKPSSEHHLLPPRSATAALFIGSNIEYGEDVDWIHVDMLAPSHCEVVDGKKIKKCYNFTTFPLISGRSTAWGVSLIVAALGKATAVPLLQTLGQ</sequence>
<reference evidence="1" key="2">
    <citation type="submission" date="2022-06" db="UniProtKB">
        <authorList>
            <consortium name="EnsemblMetazoa"/>
        </authorList>
    </citation>
    <scope>IDENTIFICATION</scope>
    <source>
        <strain evidence="1">PS312</strain>
    </source>
</reference>
<accession>A0A2A6C4Y0</accession>
<organism evidence="1 2">
    <name type="scientific">Pristionchus pacificus</name>
    <name type="common">Parasitic nematode worm</name>
    <dbReference type="NCBI Taxonomy" id="54126"/>
    <lineage>
        <taxon>Eukaryota</taxon>
        <taxon>Metazoa</taxon>
        <taxon>Ecdysozoa</taxon>
        <taxon>Nematoda</taxon>
        <taxon>Chromadorea</taxon>
        <taxon>Rhabditida</taxon>
        <taxon>Rhabditina</taxon>
        <taxon>Diplogasteromorpha</taxon>
        <taxon>Diplogasteroidea</taxon>
        <taxon>Neodiplogasteridae</taxon>
        <taxon>Pristionchus</taxon>
    </lineage>
</organism>
<dbReference type="Proteomes" id="UP000005239">
    <property type="component" value="Unassembled WGS sequence"/>
</dbReference>
<reference evidence="2" key="1">
    <citation type="journal article" date="2008" name="Nat. Genet.">
        <title>The Pristionchus pacificus genome provides a unique perspective on nematode lifestyle and parasitism.</title>
        <authorList>
            <person name="Dieterich C."/>
            <person name="Clifton S.W."/>
            <person name="Schuster L.N."/>
            <person name="Chinwalla A."/>
            <person name="Delehaunty K."/>
            <person name="Dinkelacker I."/>
            <person name="Fulton L."/>
            <person name="Fulton R."/>
            <person name="Godfrey J."/>
            <person name="Minx P."/>
            <person name="Mitreva M."/>
            <person name="Roeseler W."/>
            <person name="Tian H."/>
            <person name="Witte H."/>
            <person name="Yang S.P."/>
            <person name="Wilson R.K."/>
            <person name="Sommer R.J."/>
        </authorList>
    </citation>
    <scope>NUCLEOTIDE SEQUENCE [LARGE SCALE GENOMIC DNA]</scope>
    <source>
        <strain evidence="2">PS312</strain>
    </source>
</reference>
<evidence type="ECO:0000313" key="1">
    <source>
        <dbReference type="EnsemblMetazoa" id="PPA34876.1"/>
    </source>
</evidence>